<keyword evidence="2" id="KW-1185">Reference proteome</keyword>
<dbReference type="Proteomes" id="UP001596266">
    <property type="component" value="Unassembled WGS sequence"/>
</dbReference>
<dbReference type="Gene3D" id="3.30.310.50">
    <property type="entry name" value="Alpha-D-phosphohexomutase, C-terminal domain"/>
    <property type="match status" value="1"/>
</dbReference>
<dbReference type="InterPro" id="IPR014543">
    <property type="entry name" value="UCP028291"/>
</dbReference>
<dbReference type="Pfam" id="PF09981">
    <property type="entry name" value="DUF2218"/>
    <property type="match status" value="1"/>
</dbReference>
<protein>
    <submittedName>
        <fullName evidence="1">DUF2218 domain-containing protein</fullName>
    </submittedName>
</protein>
<feature type="non-terminal residue" evidence="1">
    <location>
        <position position="106"/>
    </location>
</feature>
<name>A0ABW1X840_9ACTN</name>
<comment type="caution">
    <text evidence="1">The sequence shown here is derived from an EMBL/GenBank/DDBJ whole genome shotgun (WGS) entry which is preliminary data.</text>
</comment>
<evidence type="ECO:0000313" key="1">
    <source>
        <dbReference type="EMBL" id="MFC6398036.1"/>
    </source>
</evidence>
<reference evidence="2" key="1">
    <citation type="journal article" date="2019" name="Int. J. Syst. Evol. Microbiol.">
        <title>The Global Catalogue of Microorganisms (GCM) 10K type strain sequencing project: providing services to taxonomists for standard genome sequencing and annotation.</title>
        <authorList>
            <consortium name="The Broad Institute Genomics Platform"/>
            <consortium name="The Broad Institute Genome Sequencing Center for Infectious Disease"/>
            <person name="Wu L."/>
            <person name="Ma J."/>
        </authorList>
    </citation>
    <scope>NUCLEOTIDE SEQUENCE [LARGE SCALE GENOMIC DNA]</scope>
    <source>
        <strain evidence="2">CGMCC 1.15277</strain>
    </source>
</reference>
<organism evidence="1 2">
    <name type="scientific">Luteococcus sanguinis</name>
    <dbReference type="NCBI Taxonomy" id="174038"/>
    <lineage>
        <taxon>Bacteria</taxon>
        <taxon>Bacillati</taxon>
        <taxon>Actinomycetota</taxon>
        <taxon>Actinomycetes</taxon>
        <taxon>Propionibacteriales</taxon>
        <taxon>Propionibacteriaceae</taxon>
        <taxon>Luteococcus</taxon>
    </lineage>
</organism>
<dbReference type="EMBL" id="JBHSUA010000027">
    <property type="protein sequence ID" value="MFC6398036.1"/>
    <property type="molecule type" value="Genomic_DNA"/>
</dbReference>
<accession>A0ABW1X840</accession>
<proteinExistence type="predicted"/>
<sequence length="106" mass="11595">MTVTSRALVATDRPARYGKQLMSHMSRRVDTQWDEETGNGRAVFGQSAVCTLTSQDDGLHLELVCEPGELDRLEDVVGGHLVRFGTRDELVCAWGRNDGTAGTTQS</sequence>
<dbReference type="RefSeq" id="WP_386769790.1">
    <property type="nucleotide sequence ID" value="NZ_JBHSUA010000027.1"/>
</dbReference>
<gene>
    <name evidence="1" type="ORF">ACFP57_13730</name>
</gene>
<evidence type="ECO:0000313" key="2">
    <source>
        <dbReference type="Proteomes" id="UP001596266"/>
    </source>
</evidence>